<name>A0ABD0Y2P9_UMBPY</name>
<accession>A0ABD0Y2P9</accession>
<evidence type="ECO:0000313" key="2">
    <source>
        <dbReference type="EMBL" id="KAL1006897.1"/>
    </source>
</evidence>
<comment type="caution">
    <text evidence="2">The sequence shown here is derived from an EMBL/GenBank/DDBJ whole genome shotgun (WGS) entry which is preliminary data.</text>
</comment>
<evidence type="ECO:0000256" key="1">
    <source>
        <dbReference type="SAM" id="Coils"/>
    </source>
</evidence>
<gene>
    <name evidence="2" type="ORF">UPYG_G00078620</name>
</gene>
<dbReference type="Proteomes" id="UP001557470">
    <property type="component" value="Unassembled WGS sequence"/>
</dbReference>
<dbReference type="EMBL" id="JAGEUA010000002">
    <property type="protein sequence ID" value="KAL1006897.1"/>
    <property type="molecule type" value="Genomic_DNA"/>
</dbReference>
<feature type="coiled-coil region" evidence="1">
    <location>
        <begin position="28"/>
        <end position="55"/>
    </location>
</feature>
<reference evidence="2 3" key="1">
    <citation type="submission" date="2024-06" db="EMBL/GenBank/DDBJ databases">
        <authorList>
            <person name="Pan Q."/>
            <person name="Wen M."/>
            <person name="Jouanno E."/>
            <person name="Zahm M."/>
            <person name="Klopp C."/>
            <person name="Cabau C."/>
            <person name="Louis A."/>
            <person name="Berthelot C."/>
            <person name="Parey E."/>
            <person name="Roest Crollius H."/>
            <person name="Montfort J."/>
            <person name="Robinson-Rechavi M."/>
            <person name="Bouchez O."/>
            <person name="Lampietro C."/>
            <person name="Lopez Roques C."/>
            <person name="Donnadieu C."/>
            <person name="Postlethwait J."/>
            <person name="Bobe J."/>
            <person name="Verreycken H."/>
            <person name="Guiguen Y."/>
        </authorList>
    </citation>
    <scope>NUCLEOTIDE SEQUENCE [LARGE SCALE GENOMIC DNA]</scope>
    <source>
        <strain evidence="2">Up_M1</strain>
        <tissue evidence="2">Testis</tissue>
    </source>
</reference>
<protein>
    <submittedName>
        <fullName evidence="2">Uncharacterized protein</fullName>
    </submittedName>
</protein>
<organism evidence="2 3">
    <name type="scientific">Umbra pygmaea</name>
    <name type="common">Eastern mudminnow</name>
    <dbReference type="NCBI Taxonomy" id="75934"/>
    <lineage>
        <taxon>Eukaryota</taxon>
        <taxon>Metazoa</taxon>
        <taxon>Chordata</taxon>
        <taxon>Craniata</taxon>
        <taxon>Vertebrata</taxon>
        <taxon>Euteleostomi</taxon>
        <taxon>Actinopterygii</taxon>
        <taxon>Neopterygii</taxon>
        <taxon>Teleostei</taxon>
        <taxon>Protacanthopterygii</taxon>
        <taxon>Esociformes</taxon>
        <taxon>Umbridae</taxon>
        <taxon>Umbra</taxon>
    </lineage>
</organism>
<proteinExistence type="predicted"/>
<keyword evidence="1" id="KW-0175">Coiled coil</keyword>
<keyword evidence="3" id="KW-1185">Reference proteome</keyword>
<evidence type="ECO:0000313" key="3">
    <source>
        <dbReference type="Proteomes" id="UP001557470"/>
    </source>
</evidence>
<dbReference type="AlphaFoldDB" id="A0ABD0Y2P9"/>
<sequence length="138" mass="15309">MRFQVAPSCSPVGWATPSTPRRHLEYQVKDFSSTREEYLDKIERQTEEIVHMRAQLALQSGPGYSDLVHCLSVKAGSGNNTSFRDLFLRTIFQRAIRKNAATQDATDEAVQNQVTRYLKGAADRAGGRRGQGGPGDLP</sequence>